<dbReference type="InterPro" id="IPR039859">
    <property type="entry name" value="PFA4/ZDH16/20/ERF2-like"/>
</dbReference>
<dbReference type="EMBL" id="KN834789">
    <property type="protein sequence ID" value="KIK57625.1"/>
    <property type="molecule type" value="Genomic_DNA"/>
</dbReference>
<evidence type="ECO:0000256" key="9">
    <source>
        <dbReference type="ARBA" id="ARBA00048048"/>
    </source>
</evidence>
<dbReference type="PROSITE" id="PS50216">
    <property type="entry name" value="DHHC"/>
    <property type="match status" value="1"/>
</dbReference>
<feature type="transmembrane region" description="Helical" evidence="10">
    <location>
        <begin position="499"/>
        <end position="523"/>
    </location>
</feature>
<gene>
    <name evidence="13" type="ORF">GYMLUDRAFT_246626</name>
</gene>
<dbReference type="Pfam" id="PF01529">
    <property type="entry name" value="DHHC"/>
    <property type="match status" value="1"/>
</dbReference>
<feature type="transmembrane region" description="Helical" evidence="10">
    <location>
        <begin position="355"/>
        <end position="373"/>
    </location>
</feature>
<evidence type="ECO:0000256" key="1">
    <source>
        <dbReference type="ARBA" id="ARBA00004141"/>
    </source>
</evidence>
<dbReference type="PANTHER" id="PTHR22883:SF488">
    <property type="entry name" value="PALMITOYLTRANSFERASE"/>
    <property type="match status" value="1"/>
</dbReference>
<keyword evidence="5 10" id="KW-0472">Membrane</keyword>
<evidence type="ECO:0000256" key="3">
    <source>
        <dbReference type="ARBA" id="ARBA00022692"/>
    </source>
</evidence>
<feature type="compositionally biased region" description="Low complexity" evidence="11">
    <location>
        <begin position="239"/>
        <end position="251"/>
    </location>
</feature>
<feature type="region of interest" description="Disordered" evidence="11">
    <location>
        <begin position="1"/>
        <end position="207"/>
    </location>
</feature>
<keyword evidence="2 10" id="KW-0808">Transferase</keyword>
<comment type="similarity">
    <text evidence="10">Belongs to the DHHC palmitoyltransferase family.</text>
</comment>
<keyword evidence="3 10" id="KW-0812">Transmembrane</keyword>
<dbReference type="AlphaFoldDB" id="A0A0D0B331"/>
<dbReference type="GO" id="GO:0005794">
    <property type="term" value="C:Golgi apparatus"/>
    <property type="evidence" value="ECO:0007669"/>
    <property type="project" value="TreeGrafter"/>
</dbReference>
<accession>A0A0D0B331</accession>
<reference evidence="13 14" key="1">
    <citation type="submission" date="2014-04" db="EMBL/GenBank/DDBJ databases">
        <title>Evolutionary Origins and Diversification of the Mycorrhizal Mutualists.</title>
        <authorList>
            <consortium name="DOE Joint Genome Institute"/>
            <consortium name="Mycorrhizal Genomics Consortium"/>
            <person name="Kohler A."/>
            <person name="Kuo A."/>
            <person name="Nagy L.G."/>
            <person name="Floudas D."/>
            <person name="Copeland A."/>
            <person name="Barry K.W."/>
            <person name="Cichocki N."/>
            <person name="Veneault-Fourrey C."/>
            <person name="LaButti K."/>
            <person name="Lindquist E.A."/>
            <person name="Lipzen A."/>
            <person name="Lundell T."/>
            <person name="Morin E."/>
            <person name="Murat C."/>
            <person name="Riley R."/>
            <person name="Ohm R."/>
            <person name="Sun H."/>
            <person name="Tunlid A."/>
            <person name="Henrissat B."/>
            <person name="Grigoriev I.V."/>
            <person name="Hibbett D.S."/>
            <person name="Martin F."/>
        </authorList>
    </citation>
    <scope>NUCLEOTIDE SEQUENCE [LARGE SCALE GENOMIC DNA]</scope>
    <source>
        <strain evidence="13 14">FD-317 M1</strain>
    </source>
</reference>
<keyword evidence="8 10" id="KW-0012">Acyltransferase</keyword>
<evidence type="ECO:0000256" key="10">
    <source>
        <dbReference type="RuleBase" id="RU079119"/>
    </source>
</evidence>
<feature type="transmembrane region" description="Helical" evidence="10">
    <location>
        <begin position="552"/>
        <end position="571"/>
    </location>
</feature>
<comment type="subcellular location">
    <subcellularLocation>
        <location evidence="1">Membrane</location>
        <topology evidence="1">Multi-pass membrane protein</topology>
    </subcellularLocation>
</comment>
<dbReference type="InterPro" id="IPR001594">
    <property type="entry name" value="Palmitoyltrfase_DHHC"/>
</dbReference>
<evidence type="ECO:0000256" key="8">
    <source>
        <dbReference type="ARBA" id="ARBA00023315"/>
    </source>
</evidence>
<evidence type="ECO:0000259" key="12">
    <source>
        <dbReference type="Pfam" id="PF01529"/>
    </source>
</evidence>
<evidence type="ECO:0000256" key="6">
    <source>
        <dbReference type="ARBA" id="ARBA00023139"/>
    </source>
</evidence>
<feature type="compositionally biased region" description="Basic residues" evidence="11">
    <location>
        <begin position="193"/>
        <end position="202"/>
    </location>
</feature>
<dbReference type="HOGENOM" id="CLU_016096_0_0_1"/>
<organism evidence="13 14">
    <name type="scientific">Collybiopsis luxurians FD-317 M1</name>
    <dbReference type="NCBI Taxonomy" id="944289"/>
    <lineage>
        <taxon>Eukaryota</taxon>
        <taxon>Fungi</taxon>
        <taxon>Dikarya</taxon>
        <taxon>Basidiomycota</taxon>
        <taxon>Agaricomycotina</taxon>
        <taxon>Agaricomycetes</taxon>
        <taxon>Agaricomycetidae</taxon>
        <taxon>Agaricales</taxon>
        <taxon>Marasmiineae</taxon>
        <taxon>Omphalotaceae</taxon>
        <taxon>Collybiopsis</taxon>
        <taxon>Collybiopsis luxurians</taxon>
    </lineage>
</organism>
<keyword evidence="14" id="KW-1185">Reference proteome</keyword>
<evidence type="ECO:0000256" key="7">
    <source>
        <dbReference type="ARBA" id="ARBA00023288"/>
    </source>
</evidence>
<evidence type="ECO:0000313" key="14">
    <source>
        <dbReference type="Proteomes" id="UP000053593"/>
    </source>
</evidence>
<evidence type="ECO:0000256" key="11">
    <source>
        <dbReference type="SAM" id="MobiDB-lite"/>
    </source>
</evidence>
<dbReference type="GO" id="GO:0005783">
    <property type="term" value="C:endoplasmic reticulum"/>
    <property type="evidence" value="ECO:0007669"/>
    <property type="project" value="TreeGrafter"/>
</dbReference>
<dbReference type="Proteomes" id="UP000053593">
    <property type="component" value="Unassembled WGS sequence"/>
</dbReference>
<dbReference type="GO" id="GO:0019706">
    <property type="term" value="F:protein-cysteine S-palmitoyltransferase activity"/>
    <property type="evidence" value="ECO:0007669"/>
    <property type="project" value="UniProtKB-EC"/>
</dbReference>
<feature type="compositionally biased region" description="Basic and acidic residues" evidence="11">
    <location>
        <begin position="156"/>
        <end position="165"/>
    </location>
</feature>
<dbReference type="GO" id="GO:0006612">
    <property type="term" value="P:protein targeting to membrane"/>
    <property type="evidence" value="ECO:0007669"/>
    <property type="project" value="TreeGrafter"/>
</dbReference>
<comment type="domain">
    <text evidence="10">The DHHC domain is required for palmitoyltransferase activity.</text>
</comment>
<evidence type="ECO:0000256" key="2">
    <source>
        <dbReference type="ARBA" id="ARBA00022679"/>
    </source>
</evidence>
<evidence type="ECO:0000313" key="13">
    <source>
        <dbReference type="EMBL" id="KIK57625.1"/>
    </source>
</evidence>
<dbReference type="GO" id="GO:0016020">
    <property type="term" value="C:membrane"/>
    <property type="evidence" value="ECO:0007669"/>
    <property type="project" value="UniProtKB-SubCell"/>
</dbReference>
<keyword evidence="7" id="KW-0449">Lipoprotein</keyword>
<feature type="domain" description="Palmitoyltransferase DHHC" evidence="12">
    <location>
        <begin position="454"/>
        <end position="588"/>
    </location>
</feature>
<keyword evidence="4 10" id="KW-1133">Transmembrane helix</keyword>
<dbReference type="PANTHER" id="PTHR22883">
    <property type="entry name" value="ZINC FINGER DHHC DOMAIN CONTAINING PROTEIN"/>
    <property type="match status" value="1"/>
</dbReference>
<proteinExistence type="inferred from homology"/>
<dbReference type="EC" id="2.3.1.225" evidence="10"/>
<evidence type="ECO:0000256" key="4">
    <source>
        <dbReference type="ARBA" id="ARBA00022989"/>
    </source>
</evidence>
<feature type="compositionally biased region" description="Polar residues" evidence="11">
    <location>
        <begin position="1"/>
        <end position="48"/>
    </location>
</feature>
<protein>
    <recommendedName>
        <fullName evidence="10">Palmitoyltransferase</fullName>
        <ecNumber evidence="10">2.3.1.225</ecNumber>
    </recommendedName>
</protein>
<name>A0A0D0B331_9AGAR</name>
<evidence type="ECO:0000256" key="5">
    <source>
        <dbReference type="ARBA" id="ARBA00023136"/>
    </source>
</evidence>
<keyword evidence="6" id="KW-0564">Palmitate</keyword>
<dbReference type="OrthoDB" id="9909019at2759"/>
<sequence>MSSPRSLTFSFNSSTNPRRNSLTQLPLPSGMSTPSSVHSPAQPVTPNPSIIPASIANSKSRHPGSPTSSTFPVTQPFPVHTSSTHAGGVQPSASFFRPSRPRYSPPSESPSSSHMPHSEDREVFQLSDLNRNSDGTEDNSELGHGTSSGLGVPEQDSFKGPKQSRDPLLPIGENPRAGISIGREHSDSTHTTRPQHSRRPSRLRTSLDLVFNIRRGLSIDSQKSHTAASASGRHKPEPSASSDGFGSIGFSGKRRLHDEEQGYSSTHFASLRRHHSASSHISFASTRNRVRAPSFPAGYKPPRLKVAPTLSEKQYPFAVPIFTPRGQVVRRWRLHPSRNRFFLDGRILTGGDSPWAFIVTFSVLCAISGLWFGTTCQWWWFQKGVGGKVMVCIGGYLALIALSSMMKTAFTDPGILPRNLDLDPPYPTTSPSDGGVRAPMPRDLKVRADIVRVKYCPTCKTYRPPRSSHCKMCDNCVDGCDHHCQWLNNCIGRRNYTTFFALLVTGTITLFLVIATTVVHLYFLTKRGGPGTGPGPISFRQAIGSTQGAGSAAAFCLSTVVIWPVGALLSYHIRLILLNITTIEQIRNQAHKTLVSGPAPPNPFSHGTWRRNLTAVLCRPAGYSWLDATAIATDDQRKINPGTAVSANDSR</sequence>
<comment type="catalytic activity">
    <reaction evidence="9 10">
        <text>L-cysteinyl-[protein] + hexadecanoyl-CoA = S-hexadecanoyl-L-cysteinyl-[protein] + CoA</text>
        <dbReference type="Rhea" id="RHEA:36683"/>
        <dbReference type="Rhea" id="RHEA-COMP:10131"/>
        <dbReference type="Rhea" id="RHEA-COMP:11032"/>
        <dbReference type="ChEBI" id="CHEBI:29950"/>
        <dbReference type="ChEBI" id="CHEBI:57287"/>
        <dbReference type="ChEBI" id="CHEBI:57379"/>
        <dbReference type="ChEBI" id="CHEBI:74151"/>
        <dbReference type="EC" id="2.3.1.225"/>
    </reaction>
</comment>
<feature type="compositionally biased region" description="Low complexity" evidence="11">
    <location>
        <begin position="91"/>
        <end position="102"/>
    </location>
</feature>
<feature type="region of interest" description="Disordered" evidence="11">
    <location>
        <begin position="221"/>
        <end position="252"/>
    </location>
</feature>